<evidence type="ECO:0000313" key="2">
    <source>
        <dbReference type="EMBL" id="WVZ72481.1"/>
    </source>
</evidence>
<dbReference type="AlphaFoldDB" id="A0AAQ3TG63"/>
<feature type="region of interest" description="Disordered" evidence="1">
    <location>
        <begin position="1"/>
        <end position="41"/>
    </location>
</feature>
<keyword evidence="3" id="KW-1185">Reference proteome</keyword>
<accession>A0AAQ3TG63</accession>
<evidence type="ECO:0000256" key="1">
    <source>
        <dbReference type="SAM" id="MobiDB-lite"/>
    </source>
</evidence>
<sequence length="148" mass="16067">MIHPVNPMRAGPSKSEKSSSPPAPWSARSRAHGKHVAPPPRGCRLVSSLPQSRCPAECRRLVFCSVAGCAVCARAKASRGLRISSHSQEPARVHRRRFDSEILAVRGAGRDLAVLNLISLSGERLRRRVRVDPPVRDPLQESAAGTIN</sequence>
<organism evidence="2 3">
    <name type="scientific">Paspalum notatum var. saurae</name>
    <dbReference type="NCBI Taxonomy" id="547442"/>
    <lineage>
        <taxon>Eukaryota</taxon>
        <taxon>Viridiplantae</taxon>
        <taxon>Streptophyta</taxon>
        <taxon>Embryophyta</taxon>
        <taxon>Tracheophyta</taxon>
        <taxon>Spermatophyta</taxon>
        <taxon>Magnoliopsida</taxon>
        <taxon>Liliopsida</taxon>
        <taxon>Poales</taxon>
        <taxon>Poaceae</taxon>
        <taxon>PACMAD clade</taxon>
        <taxon>Panicoideae</taxon>
        <taxon>Andropogonodae</taxon>
        <taxon>Paspaleae</taxon>
        <taxon>Paspalinae</taxon>
        <taxon>Paspalum</taxon>
    </lineage>
</organism>
<proteinExistence type="predicted"/>
<name>A0AAQ3TG63_PASNO</name>
<protein>
    <submittedName>
        <fullName evidence="2">Uncharacterized protein</fullName>
    </submittedName>
</protein>
<dbReference type="EMBL" id="CP144748">
    <property type="protein sequence ID" value="WVZ72481.1"/>
    <property type="molecule type" value="Genomic_DNA"/>
</dbReference>
<reference evidence="2 3" key="1">
    <citation type="submission" date="2024-02" db="EMBL/GenBank/DDBJ databases">
        <title>High-quality chromosome-scale genome assembly of Pensacola bahiagrass (Paspalum notatum Flugge var. saurae).</title>
        <authorList>
            <person name="Vega J.M."/>
            <person name="Podio M."/>
            <person name="Orjuela J."/>
            <person name="Siena L.A."/>
            <person name="Pessino S.C."/>
            <person name="Combes M.C."/>
            <person name="Mariac C."/>
            <person name="Albertini E."/>
            <person name="Pupilli F."/>
            <person name="Ortiz J.P.A."/>
            <person name="Leblanc O."/>
        </authorList>
    </citation>
    <scope>NUCLEOTIDE SEQUENCE [LARGE SCALE GENOMIC DNA]</scope>
    <source>
        <strain evidence="2">R1</strain>
        <tissue evidence="2">Leaf</tissue>
    </source>
</reference>
<gene>
    <name evidence="2" type="ORF">U9M48_020932</name>
</gene>
<dbReference type="Proteomes" id="UP001341281">
    <property type="component" value="Chromosome 04"/>
</dbReference>
<evidence type="ECO:0000313" key="3">
    <source>
        <dbReference type="Proteomes" id="UP001341281"/>
    </source>
</evidence>